<feature type="region of interest" description="Disordered" evidence="1">
    <location>
        <begin position="57"/>
        <end position="115"/>
    </location>
</feature>
<gene>
    <name evidence="2" type="ORF">Scani_43550</name>
</gene>
<evidence type="ECO:0000256" key="1">
    <source>
        <dbReference type="SAM" id="MobiDB-lite"/>
    </source>
</evidence>
<feature type="compositionally biased region" description="Low complexity" evidence="1">
    <location>
        <begin position="57"/>
        <end position="78"/>
    </location>
</feature>
<sequence>MKAEWNREDQPRGAMMRKDTSAAGISVLRLCRMSLTALLVVLAFLLSGAASAPGAAKAAFTTPSAAKSAGAAPAVKPGYDGTEEKSKRESERGQPRRTARTSVGVPQHTGRPLPPFGARTVGLVATAASGAPAGSSTKAASRPAALSVLHCVFRC</sequence>
<evidence type="ECO:0000313" key="3">
    <source>
        <dbReference type="Proteomes" id="UP000435837"/>
    </source>
</evidence>
<accession>A0A640SAC5</accession>
<name>A0A640SAC5_9ACTN</name>
<proteinExistence type="predicted"/>
<feature type="compositionally biased region" description="Basic and acidic residues" evidence="1">
    <location>
        <begin position="82"/>
        <end position="94"/>
    </location>
</feature>
<dbReference type="Proteomes" id="UP000435837">
    <property type="component" value="Unassembled WGS sequence"/>
</dbReference>
<dbReference type="EMBL" id="BLIN01000005">
    <property type="protein sequence ID" value="GFE08087.1"/>
    <property type="molecule type" value="Genomic_DNA"/>
</dbReference>
<organism evidence="2 3">
    <name type="scientific">Streptomyces caniferus</name>
    <dbReference type="NCBI Taxonomy" id="285557"/>
    <lineage>
        <taxon>Bacteria</taxon>
        <taxon>Bacillati</taxon>
        <taxon>Actinomycetota</taxon>
        <taxon>Actinomycetes</taxon>
        <taxon>Kitasatosporales</taxon>
        <taxon>Streptomycetaceae</taxon>
        <taxon>Streptomyces</taxon>
    </lineage>
</organism>
<dbReference type="AlphaFoldDB" id="A0A640SAC5"/>
<comment type="caution">
    <text evidence="2">The sequence shown here is derived from an EMBL/GenBank/DDBJ whole genome shotgun (WGS) entry which is preliminary data.</text>
</comment>
<reference evidence="2 3" key="1">
    <citation type="submission" date="2019-12" db="EMBL/GenBank/DDBJ databases">
        <title>Whole genome shotgun sequence of Streptomyces caniferus NBRC 15389.</title>
        <authorList>
            <person name="Ichikawa N."/>
            <person name="Kimura A."/>
            <person name="Kitahashi Y."/>
            <person name="Komaki H."/>
            <person name="Tamura T."/>
        </authorList>
    </citation>
    <scope>NUCLEOTIDE SEQUENCE [LARGE SCALE GENOMIC DNA]</scope>
    <source>
        <strain evidence="2 3">NBRC 15389</strain>
    </source>
</reference>
<protein>
    <submittedName>
        <fullName evidence="2">Uncharacterized protein</fullName>
    </submittedName>
</protein>
<evidence type="ECO:0000313" key="2">
    <source>
        <dbReference type="EMBL" id="GFE08087.1"/>
    </source>
</evidence>